<evidence type="ECO:0000313" key="1">
    <source>
        <dbReference type="EMBL" id="CAB4131626.1"/>
    </source>
</evidence>
<name>A0A6J5LEL2_9CAUD</name>
<dbReference type="EMBL" id="LR796247">
    <property type="protein sequence ID" value="CAB4131626.1"/>
    <property type="molecule type" value="Genomic_DNA"/>
</dbReference>
<accession>A0A6J5LEL2</accession>
<gene>
    <name evidence="1" type="ORF">UFOVP132_180</name>
</gene>
<reference evidence="1" key="1">
    <citation type="submission" date="2020-04" db="EMBL/GenBank/DDBJ databases">
        <authorList>
            <person name="Chiriac C."/>
            <person name="Salcher M."/>
            <person name="Ghai R."/>
            <person name="Kavagutti S V."/>
        </authorList>
    </citation>
    <scope>NUCLEOTIDE SEQUENCE</scope>
</reference>
<evidence type="ECO:0008006" key="2">
    <source>
        <dbReference type="Google" id="ProtNLM"/>
    </source>
</evidence>
<sequence>MKALILLLMSTTFAFAGNSVTVASTGNRQNVTITQSGGNHSTNLNLVGNDVSVIATQSGSVSKSFSIDINCGSTCPTSPYTIDQY</sequence>
<protein>
    <recommendedName>
        <fullName evidence="2">Curlin associated</fullName>
    </recommendedName>
</protein>
<organism evidence="1">
    <name type="scientific">uncultured Caudovirales phage</name>
    <dbReference type="NCBI Taxonomy" id="2100421"/>
    <lineage>
        <taxon>Viruses</taxon>
        <taxon>Duplodnaviria</taxon>
        <taxon>Heunggongvirae</taxon>
        <taxon>Uroviricota</taxon>
        <taxon>Caudoviricetes</taxon>
        <taxon>Peduoviridae</taxon>
        <taxon>Maltschvirus</taxon>
        <taxon>Maltschvirus maltsch</taxon>
    </lineage>
</organism>
<proteinExistence type="predicted"/>